<reference evidence="8" key="1">
    <citation type="submission" date="2013-08" db="EMBL/GenBank/DDBJ databases">
        <authorList>
            <person name="Mendez C."/>
            <person name="Richter M."/>
            <person name="Ferrer M."/>
            <person name="Sanchez J."/>
        </authorList>
    </citation>
    <scope>NUCLEOTIDE SEQUENCE</scope>
</reference>
<dbReference type="GO" id="GO:0003995">
    <property type="term" value="F:acyl-CoA dehydrogenase activity"/>
    <property type="evidence" value="ECO:0007669"/>
    <property type="project" value="InterPro"/>
</dbReference>
<dbReference type="GO" id="GO:0033539">
    <property type="term" value="P:fatty acid beta-oxidation using acyl-CoA dehydrogenase"/>
    <property type="evidence" value="ECO:0007669"/>
    <property type="project" value="TreeGrafter"/>
</dbReference>
<dbReference type="EMBL" id="AUZX01010931">
    <property type="protein sequence ID" value="EQD45265.1"/>
    <property type="molecule type" value="Genomic_DNA"/>
</dbReference>
<dbReference type="SUPFAM" id="SSF56645">
    <property type="entry name" value="Acyl-CoA dehydrogenase NM domain-like"/>
    <property type="match status" value="1"/>
</dbReference>
<evidence type="ECO:0000256" key="1">
    <source>
        <dbReference type="ARBA" id="ARBA00001974"/>
    </source>
</evidence>
<dbReference type="InterPro" id="IPR036250">
    <property type="entry name" value="AcylCo_DH-like_C"/>
</dbReference>
<evidence type="ECO:0000256" key="3">
    <source>
        <dbReference type="ARBA" id="ARBA00022630"/>
    </source>
</evidence>
<dbReference type="CDD" id="cd00567">
    <property type="entry name" value="ACAD"/>
    <property type="match status" value="1"/>
</dbReference>
<evidence type="ECO:0000256" key="5">
    <source>
        <dbReference type="ARBA" id="ARBA00023002"/>
    </source>
</evidence>
<dbReference type="GO" id="GO:0005737">
    <property type="term" value="C:cytoplasm"/>
    <property type="evidence" value="ECO:0007669"/>
    <property type="project" value="TreeGrafter"/>
</dbReference>
<name>T1ATC0_9ZZZZ</name>
<feature type="non-terminal residue" evidence="8">
    <location>
        <position position="232"/>
    </location>
</feature>
<dbReference type="InterPro" id="IPR009075">
    <property type="entry name" value="AcylCo_DH/oxidase_C"/>
</dbReference>
<evidence type="ECO:0000259" key="6">
    <source>
        <dbReference type="Pfam" id="PF00441"/>
    </source>
</evidence>
<organism evidence="8">
    <name type="scientific">mine drainage metagenome</name>
    <dbReference type="NCBI Taxonomy" id="410659"/>
    <lineage>
        <taxon>unclassified sequences</taxon>
        <taxon>metagenomes</taxon>
        <taxon>ecological metagenomes</taxon>
    </lineage>
</organism>
<keyword evidence="5" id="KW-0560">Oxidoreductase</keyword>
<gene>
    <name evidence="8" type="ORF">B1A_14880</name>
</gene>
<evidence type="ECO:0000313" key="8">
    <source>
        <dbReference type="EMBL" id="EQD45265.1"/>
    </source>
</evidence>
<comment type="cofactor">
    <cofactor evidence="1">
        <name>FAD</name>
        <dbReference type="ChEBI" id="CHEBI:57692"/>
    </cofactor>
</comment>
<dbReference type="InterPro" id="IPR050741">
    <property type="entry name" value="Acyl-CoA_dehydrogenase"/>
</dbReference>
<feature type="domain" description="Acyl-CoA dehydrogenase/oxidase C-terminal" evidence="6">
    <location>
        <begin position="105"/>
        <end position="229"/>
    </location>
</feature>
<dbReference type="InterPro" id="IPR009100">
    <property type="entry name" value="AcylCoA_DH/oxidase_NM_dom_sf"/>
</dbReference>
<keyword evidence="4" id="KW-0274">FAD</keyword>
<dbReference type="AlphaFoldDB" id="T1ATC0"/>
<accession>T1ATC0</accession>
<dbReference type="Pfam" id="PF02770">
    <property type="entry name" value="Acyl-CoA_dh_M"/>
    <property type="match status" value="1"/>
</dbReference>
<evidence type="ECO:0000256" key="4">
    <source>
        <dbReference type="ARBA" id="ARBA00022827"/>
    </source>
</evidence>
<dbReference type="Pfam" id="PF00441">
    <property type="entry name" value="Acyl-CoA_dh_1"/>
    <property type="match status" value="1"/>
</dbReference>
<keyword evidence="3" id="KW-0285">Flavoprotein</keyword>
<evidence type="ECO:0000256" key="2">
    <source>
        <dbReference type="ARBA" id="ARBA00009347"/>
    </source>
</evidence>
<dbReference type="InterPro" id="IPR006089">
    <property type="entry name" value="Acyl-CoA_DH_CS"/>
</dbReference>
<dbReference type="PROSITE" id="PS00073">
    <property type="entry name" value="ACYL_COA_DH_2"/>
    <property type="match status" value="1"/>
</dbReference>
<sequence length="232" mass="25338">MIRTQATRKGESYLINGQKVFISQMINSRRIVVMARTAAYDAGHRTAGISLLLGDLPSPAVEARPFKKMGNHFMDTSQVYFTDYEVPVENVVGEAGNAWAPLYDVLNPERIILAATAVGTGNLAIRKAVEYASQRQVWGRPIGAHQGLQFPLAEARVNLATARLQVYEAAWLYDHGRECGVQAAMAKYAASHAALVAADCAIQTLGGAGYISESGIERHWRNLRLNRIAPVT</sequence>
<proteinExistence type="inferred from homology"/>
<feature type="domain" description="Acyl-CoA oxidase/dehydrogenase middle" evidence="7">
    <location>
        <begin position="4"/>
        <end position="83"/>
    </location>
</feature>
<comment type="similarity">
    <text evidence="2">Belongs to the acyl-CoA dehydrogenase family.</text>
</comment>
<dbReference type="PANTHER" id="PTHR48083">
    <property type="entry name" value="MEDIUM-CHAIN SPECIFIC ACYL-COA DEHYDROGENASE, MITOCHONDRIAL-RELATED"/>
    <property type="match status" value="1"/>
</dbReference>
<dbReference type="Gene3D" id="1.20.140.10">
    <property type="entry name" value="Butyryl-CoA Dehydrogenase, subunit A, domain 3"/>
    <property type="match status" value="1"/>
</dbReference>
<dbReference type="InterPro" id="IPR006091">
    <property type="entry name" value="Acyl-CoA_Oxase/DH_mid-dom"/>
</dbReference>
<protein>
    <submittedName>
        <fullName evidence="8">Acyl-CoA dehydrogenase domain-containing protein</fullName>
    </submittedName>
</protein>
<reference evidence="8" key="2">
    <citation type="journal article" date="2014" name="ISME J.">
        <title>Microbial stratification in low pH oxic and suboxic macroscopic growths along an acid mine drainage.</title>
        <authorList>
            <person name="Mendez-Garcia C."/>
            <person name="Mesa V."/>
            <person name="Sprenger R.R."/>
            <person name="Richter M."/>
            <person name="Diez M.S."/>
            <person name="Solano J."/>
            <person name="Bargiela R."/>
            <person name="Golyshina O.V."/>
            <person name="Manteca A."/>
            <person name="Ramos J.L."/>
            <person name="Gallego J.R."/>
            <person name="Llorente I."/>
            <person name="Martins Dos Santos V.A."/>
            <person name="Jensen O.N."/>
            <person name="Pelaez A.I."/>
            <person name="Sanchez J."/>
            <person name="Ferrer M."/>
        </authorList>
    </citation>
    <scope>NUCLEOTIDE SEQUENCE</scope>
</reference>
<evidence type="ECO:0000259" key="7">
    <source>
        <dbReference type="Pfam" id="PF02770"/>
    </source>
</evidence>
<dbReference type="InterPro" id="IPR046373">
    <property type="entry name" value="Acyl-CoA_Oxase/DH_mid-dom_sf"/>
</dbReference>
<comment type="caution">
    <text evidence="8">The sequence shown here is derived from an EMBL/GenBank/DDBJ whole genome shotgun (WGS) entry which is preliminary data.</text>
</comment>
<dbReference type="Gene3D" id="2.40.110.10">
    <property type="entry name" value="Butyryl-CoA Dehydrogenase, subunit A, domain 2"/>
    <property type="match status" value="1"/>
</dbReference>
<dbReference type="SUPFAM" id="SSF47203">
    <property type="entry name" value="Acyl-CoA dehydrogenase C-terminal domain-like"/>
    <property type="match status" value="1"/>
</dbReference>
<dbReference type="PANTHER" id="PTHR48083:SF1">
    <property type="entry name" value="DEHYDROGENASE, PUTATIVE (AFU_ORTHOLOGUE AFUA_7G06510)-RELATED"/>
    <property type="match status" value="1"/>
</dbReference>